<name>A0A0L0F0I7_9EUKA</name>
<gene>
    <name evidence="2" type="ORF">SARC_17353</name>
</gene>
<proteinExistence type="predicted"/>
<evidence type="ECO:0000313" key="3">
    <source>
        <dbReference type="Proteomes" id="UP000054560"/>
    </source>
</evidence>
<feature type="compositionally biased region" description="Polar residues" evidence="1">
    <location>
        <begin position="28"/>
        <end position="55"/>
    </location>
</feature>
<evidence type="ECO:0000256" key="1">
    <source>
        <dbReference type="SAM" id="MobiDB-lite"/>
    </source>
</evidence>
<organism evidence="2 3">
    <name type="scientific">Sphaeroforma arctica JP610</name>
    <dbReference type="NCBI Taxonomy" id="667725"/>
    <lineage>
        <taxon>Eukaryota</taxon>
        <taxon>Ichthyosporea</taxon>
        <taxon>Ichthyophonida</taxon>
        <taxon>Sphaeroforma</taxon>
    </lineage>
</organism>
<protein>
    <submittedName>
        <fullName evidence="2">Uncharacterized protein</fullName>
    </submittedName>
</protein>
<dbReference type="EMBL" id="KQ252075">
    <property type="protein sequence ID" value="KNC70124.1"/>
    <property type="molecule type" value="Genomic_DNA"/>
</dbReference>
<dbReference type="AlphaFoldDB" id="A0A0L0F0I7"/>
<reference evidence="2 3" key="1">
    <citation type="submission" date="2011-02" db="EMBL/GenBank/DDBJ databases">
        <title>The Genome Sequence of Sphaeroforma arctica JP610.</title>
        <authorList>
            <consortium name="The Broad Institute Genome Sequencing Platform"/>
            <person name="Russ C."/>
            <person name="Cuomo C."/>
            <person name="Young S.K."/>
            <person name="Zeng Q."/>
            <person name="Gargeya S."/>
            <person name="Alvarado L."/>
            <person name="Berlin A."/>
            <person name="Chapman S.B."/>
            <person name="Chen Z."/>
            <person name="Freedman E."/>
            <person name="Gellesch M."/>
            <person name="Goldberg J."/>
            <person name="Griggs A."/>
            <person name="Gujja S."/>
            <person name="Heilman E."/>
            <person name="Heiman D."/>
            <person name="Howarth C."/>
            <person name="Mehta T."/>
            <person name="Neiman D."/>
            <person name="Pearson M."/>
            <person name="Roberts A."/>
            <person name="Saif S."/>
            <person name="Shea T."/>
            <person name="Shenoy N."/>
            <person name="Sisk P."/>
            <person name="Stolte C."/>
            <person name="Sykes S."/>
            <person name="White J."/>
            <person name="Yandava C."/>
            <person name="Burger G."/>
            <person name="Gray M.W."/>
            <person name="Holland P.W.H."/>
            <person name="King N."/>
            <person name="Lang F.B.F."/>
            <person name="Roger A.J."/>
            <person name="Ruiz-Trillo I."/>
            <person name="Haas B."/>
            <person name="Nusbaum C."/>
            <person name="Birren B."/>
        </authorList>
    </citation>
    <scope>NUCLEOTIDE SEQUENCE [LARGE SCALE GENOMIC DNA]</scope>
    <source>
        <strain evidence="2 3">JP610</strain>
    </source>
</reference>
<evidence type="ECO:0000313" key="2">
    <source>
        <dbReference type="EMBL" id="KNC70124.1"/>
    </source>
</evidence>
<dbReference type="GeneID" id="25917857"/>
<sequence>MNPSNSSGPSYYQNNAIIASNTSINTIDSNYGSPNYHGATTQASTNAGPRSNESMDNTHRLDNVQIASEADKDWAEGRPYLNSGNIMRTPEYAEADVSSPDNRNISSDVR</sequence>
<keyword evidence="3" id="KW-1185">Reference proteome</keyword>
<accession>A0A0L0F0I7</accession>
<feature type="region of interest" description="Disordered" evidence="1">
    <location>
        <begin position="69"/>
        <end position="110"/>
    </location>
</feature>
<dbReference type="Proteomes" id="UP000054560">
    <property type="component" value="Unassembled WGS sequence"/>
</dbReference>
<feature type="region of interest" description="Disordered" evidence="1">
    <location>
        <begin position="28"/>
        <end position="57"/>
    </location>
</feature>
<dbReference type="RefSeq" id="XP_014144026.1">
    <property type="nucleotide sequence ID" value="XM_014288551.1"/>
</dbReference>
<feature type="compositionally biased region" description="Polar residues" evidence="1">
    <location>
        <begin position="99"/>
        <end position="110"/>
    </location>
</feature>